<dbReference type="PANTHER" id="PTHR42733:SF12">
    <property type="entry name" value="PROTEINASE"/>
    <property type="match status" value="1"/>
</dbReference>
<dbReference type="InterPro" id="IPR029062">
    <property type="entry name" value="Class_I_gatase-like"/>
</dbReference>
<dbReference type="SUPFAM" id="SSF52317">
    <property type="entry name" value="Class I glutamine amidotransferase-like"/>
    <property type="match status" value="1"/>
</dbReference>
<evidence type="ECO:0000259" key="2">
    <source>
        <dbReference type="Pfam" id="PF01965"/>
    </source>
</evidence>
<evidence type="ECO:0000313" key="4">
    <source>
        <dbReference type="Proteomes" id="UP001597131"/>
    </source>
</evidence>
<sequence>MEKRIAILATNGFEESELKSPKEAMEKEGFKVDIVSLEKGKIKAWDGDHWSKEYDVDYSLSEVSAKDYNALVLPGGVINPDKLRRSDEALVFVRDFFKQSKPVGAICHAAWTLINAEVVKGRTMTSFNSIKKDLENAGALWVDKEVVVDEAFVTSRNPGDLPAFNAKMIEEIKEGKHDLQHA</sequence>
<comment type="similarity">
    <text evidence="1">Belongs to the peptidase C56 family.</text>
</comment>
<keyword evidence="4" id="KW-1185">Reference proteome</keyword>
<dbReference type="InterPro" id="IPR006286">
    <property type="entry name" value="C56_PfpI-like"/>
</dbReference>
<evidence type="ECO:0000256" key="1">
    <source>
        <dbReference type="ARBA" id="ARBA00008542"/>
    </source>
</evidence>
<evidence type="ECO:0000313" key="3">
    <source>
        <dbReference type="EMBL" id="MFD1095828.1"/>
    </source>
</evidence>
<proteinExistence type="inferred from homology"/>
<reference evidence="4" key="1">
    <citation type="journal article" date="2019" name="Int. J. Syst. Evol. Microbiol.">
        <title>The Global Catalogue of Microorganisms (GCM) 10K type strain sequencing project: providing services to taxonomists for standard genome sequencing and annotation.</title>
        <authorList>
            <consortium name="The Broad Institute Genomics Platform"/>
            <consortium name="The Broad Institute Genome Sequencing Center for Infectious Disease"/>
            <person name="Wu L."/>
            <person name="Ma J."/>
        </authorList>
    </citation>
    <scope>NUCLEOTIDE SEQUENCE [LARGE SCALE GENOMIC DNA]</scope>
    <source>
        <strain evidence="4">CCUG 64793</strain>
    </source>
</reference>
<dbReference type="Gene3D" id="3.40.50.880">
    <property type="match status" value="1"/>
</dbReference>
<gene>
    <name evidence="3" type="ORF">ACFQ3Q_08715</name>
</gene>
<organism evidence="3 4">
    <name type="scientific">Salegentibacter chungangensis</name>
    <dbReference type="NCBI Taxonomy" id="1335724"/>
    <lineage>
        <taxon>Bacteria</taxon>
        <taxon>Pseudomonadati</taxon>
        <taxon>Bacteroidota</taxon>
        <taxon>Flavobacteriia</taxon>
        <taxon>Flavobacteriales</taxon>
        <taxon>Flavobacteriaceae</taxon>
        <taxon>Salegentibacter</taxon>
    </lineage>
</organism>
<comment type="caution">
    <text evidence="3">The sequence shown here is derived from an EMBL/GenBank/DDBJ whole genome shotgun (WGS) entry which is preliminary data.</text>
</comment>
<name>A0ABW3NPW7_9FLAO</name>
<keyword evidence="3" id="KW-0315">Glutamine amidotransferase</keyword>
<dbReference type="PROSITE" id="PS51276">
    <property type="entry name" value="PEPTIDASE_C56_PFPI"/>
    <property type="match status" value="1"/>
</dbReference>
<dbReference type="InterPro" id="IPR002818">
    <property type="entry name" value="DJ-1/PfpI"/>
</dbReference>
<dbReference type="EMBL" id="JBHTLI010000001">
    <property type="protein sequence ID" value="MFD1095828.1"/>
    <property type="molecule type" value="Genomic_DNA"/>
</dbReference>
<protein>
    <submittedName>
        <fullName evidence="3">Type 1 glutamine amidotransferase domain-containing protein</fullName>
    </submittedName>
</protein>
<dbReference type="RefSeq" id="WP_380744889.1">
    <property type="nucleotide sequence ID" value="NZ_JBHTLI010000001.1"/>
</dbReference>
<dbReference type="NCBIfam" id="TIGR01382">
    <property type="entry name" value="PfpI"/>
    <property type="match status" value="1"/>
</dbReference>
<feature type="domain" description="DJ-1/PfpI" evidence="2">
    <location>
        <begin position="3"/>
        <end position="171"/>
    </location>
</feature>
<dbReference type="Proteomes" id="UP001597131">
    <property type="component" value="Unassembled WGS sequence"/>
</dbReference>
<dbReference type="PANTHER" id="PTHR42733">
    <property type="entry name" value="DJ-1 PROTEIN"/>
    <property type="match status" value="1"/>
</dbReference>
<dbReference type="CDD" id="cd03134">
    <property type="entry name" value="GATase1_PfpI_like"/>
    <property type="match status" value="1"/>
</dbReference>
<accession>A0ABW3NPW7</accession>
<dbReference type="Pfam" id="PF01965">
    <property type="entry name" value="DJ-1_PfpI"/>
    <property type="match status" value="1"/>
</dbReference>